<dbReference type="eggNOG" id="KOG0244">
    <property type="taxonomic scope" value="Eukaryota"/>
</dbReference>
<evidence type="ECO:0000313" key="20">
    <source>
        <dbReference type="Proteomes" id="UP000007801"/>
    </source>
</evidence>
<feature type="compositionally biased region" description="Polar residues" evidence="16">
    <location>
        <begin position="953"/>
        <end position="965"/>
    </location>
</feature>
<dbReference type="InterPro" id="IPR056532">
    <property type="entry name" value="KIF21A/B_hel_2"/>
</dbReference>
<evidence type="ECO:0000313" key="18">
    <source>
        <dbReference type="EMBL" id="EDV32342.1"/>
    </source>
</evidence>
<dbReference type="FunFam" id="3.40.850.10:FF:000011">
    <property type="entry name" value="Kinesin family member 21A"/>
    <property type="match status" value="1"/>
</dbReference>
<dbReference type="OrthoDB" id="3176171at2759"/>
<evidence type="ECO:0000256" key="3">
    <source>
        <dbReference type="ARBA" id="ARBA00022490"/>
    </source>
</evidence>
<dbReference type="CTD" id="34422"/>
<dbReference type="GeneID" id="6498589"/>
<evidence type="ECO:0000256" key="9">
    <source>
        <dbReference type="ARBA" id="ARBA00022840"/>
    </source>
</evidence>
<dbReference type="PROSITE" id="PS00411">
    <property type="entry name" value="KINESIN_MOTOR_1"/>
    <property type="match status" value="1"/>
</dbReference>
<feature type="domain" description="Kinesin motor" evidence="17">
    <location>
        <begin position="12"/>
        <end position="355"/>
    </location>
</feature>
<dbReference type="PANTHER" id="PTHR47969:SF15">
    <property type="entry name" value="CHROMOSOME-ASSOCIATED KINESIN KIF4A-RELATED"/>
    <property type="match status" value="1"/>
</dbReference>
<dbReference type="GO" id="GO:0005874">
    <property type="term" value="C:microtubule"/>
    <property type="evidence" value="ECO:0007669"/>
    <property type="project" value="UniProtKB-KW"/>
</dbReference>
<evidence type="ECO:0000256" key="16">
    <source>
        <dbReference type="SAM" id="MobiDB-lite"/>
    </source>
</evidence>
<dbReference type="GO" id="GO:0008017">
    <property type="term" value="F:microtubule binding"/>
    <property type="evidence" value="ECO:0007669"/>
    <property type="project" value="InterPro"/>
</dbReference>
<feature type="binding site" evidence="14">
    <location>
        <begin position="91"/>
        <end position="98"/>
    </location>
    <ligand>
        <name>ATP</name>
        <dbReference type="ChEBI" id="CHEBI:30616"/>
    </ligand>
</feature>
<dbReference type="GO" id="GO:0042995">
    <property type="term" value="C:cell projection"/>
    <property type="evidence" value="ECO:0007669"/>
    <property type="project" value="UniProtKB-SubCell"/>
</dbReference>
<feature type="compositionally biased region" description="Basic and acidic residues" evidence="16">
    <location>
        <begin position="943"/>
        <end position="952"/>
    </location>
</feature>
<keyword evidence="7" id="KW-0677">Repeat</keyword>
<dbReference type="PROSITE" id="PS50067">
    <property type="entry name" value="KINESIN_MOTOR_2"/>
    <property type="match status" value="1"/>
</dbReference>
<evidence type="ECO:0000256" key="7">
    <source>
        <dbReference type="ARBA" id="ARBA00022737"/>
    </source>
</evidence>
<sequence length="1026" mass="116359">MTSEVDHGKETAMRVAVRIRPQNSRELIDMCRLCTTVAVGEPQIFLGSDRAFTFDHVFDVNSTQCDIYSKCVDPLVKSALNGYNATVLAYGQTGSGKTYTMGTAFNHETEISESSNLGIIPRAVRQIFSGIEEIEAASGQSSQFSLAVRYIELYHEDVLDLLNPFKKGVTFKIQEDGNGQITLTGASIKPIFKPQEALRYLQQGALARTTGATKMNDQSSRSHAMFTIFIRRQRLLSSSNDASDNDYETLTSKFHFVDLAGSERLKKTKAEGERAREGISINCGLLGLGNVISALGDKSKKATHVPYRDGKLTRLLQDSLGGNSQTTIIACVAPTDRDFMETLNTLTYANRAKNIKNKVKINQDQSSRTISQLRREIATLQMELLEYKQGKLLVDSEGNTTLSDTFNENTLLLSDNKRLQQRLKAMQETVNALTERNAKLQLEVASVQWKSGDNSDCEITEMVGNYISEIAKLEAKLIESEEMKRQIEKVPPRFQAVKFPVFDENVLIEAKRDLEKDREYLMSRSLPGVENQNFGPGCEGVSEGTSLDGINHEIECKTRLVEELERTHATLAHMRSSYEDKLSQLHYKILNTEKERDEVLQNMNTTASTKDELKKVKMGYEKQISDMQKKLKTLQGGQREHQRQQREIKAHEMKINHLRNELGVLKTAKVQLMKKITEQHNRHKEEESRKSKEIAQLLKEQRRQKNAVQSLEAQVSAKDNILKRKTEEVIALRKSQRAKSEQRRRPPTYSQNTNFTSRSIRQSWEHLYHYILAAARNKQMITQLEKELDRLITERETLSHELNNLDNELSSKSDELNESENLKTNIQYIQENIDHVQKAIMDFEDSKDTVKGDLSKIQSILDSFDSLADAKFILQKFSDSSILLSCNLAIAESQLQDHQSLLEEAQQESTVQQQILQHLLSQNSNVQISDMFESFKVVNTANSEDHAEDSRSKNSSQKSLVSNATYDVPKEDRLLDCVELRGRSSRSPSPLGNFESSDKSPKVRRRTAKCEDLLFGDNDAPDETKQ</sequence>
<dbReference type="GO" id="GO:0005875">
    <property type="term" value="C:microtubule associated complex"/>
    <property type="evidence" value="ECO:0007669"/>
    <property type="project" value="TreeGrafter"/>
</dbReference>
<feature type="coiled-coil region" evidence="15">
    <location>
        <begin position="774"/>
        <end position="822"/>
    </location>
</feature>
<dbReference type="GO" id="GO:0007052">
    <property type="term" value="P:mitotic spindle organization"/>
    <property type="evidence" value="ECO:0007669"/>
    <property type="project" value="TreeGrafter"/>
</dbReference>
<name>B3MJH4_DROAN</name>
<dbReference type="InterPro" id="IPR027640">
    <property type="entry name" value="Kinesin-like_fam"/>
</dbReference>
<keyword evidence="5" id="KW-0853">WD repeat</keyword>
<feature type="region of interest" description="Disordered" evidence="16">
    <location>
        <begin position="733"/>
        <end position="754"/>
    </location>
</feature>
<evidence type="ECO:0000259" key="17">
    <source>
        <dbReference type="PROSITE" id="PS50067"/>
    </source>
</evidence>
<evidence type="ECO:0000313" key="19">
    <source>
        <dbReference type="EMBL" id="KPU73910.1"/>
    </source>
</evidence>
<comment type="similarity">
    <text evidence="14">Belongs to the TRAFAC class myosin-kinesin ATPase superfamily. Kinesin family.</text>
</comment>
<dbReference type="GO" id="GO:0007018">
    <property type="term" value="P:microtubule-based movement"/>
    <property type="evidence" value="ECO:0007669"/>
    <property type="project" value="InterPro"/>
</dbReference>
<gene>
    <name evidence="18" type="primary">Dana\GF15784</name>
    <name evidence="18" type="synonym">dana_GLEANR_16548</name>
    <name evidence="18" type="ORF">GF15784</name>
</gene>
<organism evidence="18 20">
    <name type="scientific">Drosophila ananassae</name>
    <name type="common">Fruit fly</name>
    <dbReference type="NCBI Taxonomy" id="7217"/>
    <lineage>
        <taxon>Eukaryota</taxon>
        <taxon>Metazoa</taxon>
        <taxon>Ecdysozoa</taxon>
        <taxon>Arthropoda</taxon>
        <taxon>Hexapoda</taxon>
        <taxon>Insecta</taxon>
        <taxon>Pterygota</taxon>
        <taxon>Neoptera</taxon>
        <taxon>Endopterygota</taxon>
        <taxon>Diptera</taxon>
        <taxon>Brachycera</taxon>
        <taxon>Muscomorpha</taxon>
        <taxon>Ephydroidea</taxon>
        <taxon>Drosophilidae</taxon>
        <taxon>Drosophila</taxon>
        <taxon>Sophophora</taxon>
    </lineage>
</organism>
<keyword evidence="13" id="KW-0966">Cell projection</keyword>
<dbReference type="Gene3D" id="3.40.850.10">
    <property type="entry name" value="Kinesin motor domain"/>
    <property type="match status" value="1"/>
</dbReference>
<dbReference type="InterPro" id="IPR001752">
    <property type="entry name" value="Kinesin_motor_dom"/>
</dbReference>
<dbReference type="HOGENOM" id="CLU_001485_4_3_1"/>
<dbReference type="EMBL" id="CH902620">
    <property type="protein sequence ID" value="KPU73910.1"/>
    <property type="molecule type" value="Genomic_DNA"/>
</dbReference>
<dbReference type="PRINTS" id="PR00380">
    <property type="entry name" value="KINESINHEAVY"/>
</dbReference>
<dbReference type="SMART" id="SM00129">
    <property type="entry name" value="KISc"/>
    <property type="match status" value="1"/>
</dbReference>
<protein>
    <submittedName>
        <fullName evidence="18">Uncharacterized protein, isoform A</fullName>
    </submittedName>
    <submittedName>
        <fullName evidence="19">Uncharacterized protein, isoform B</fullName>
    </submittedName>
</protein>
<evidence type="ECO:0000256" key="1">
    <source>
        <dbReference type="ARBA" id="ARBA00004245"/>
    </source>
</evidence>
<evidence type="ECO:0000256" key="12">
    <source>
        <dbReference type="ARBA" id="ARBA00023212"/>
    </source>
</evidence>
<dbReference type="GO" id="GO:0051231">
    <property type="term" value="P:spindle elongation"/>
    <property type="evidence" value="ECO:0007669"/>
    <property type="project" value="TreeGrafter"/>
</dbReference>
<keyword evidence="3" id="KW-0963">Cytoplasm</keyword>
<evidence type="ECO:0000256" key="14">
    <source>
        <dbReference type="PROSITE-ProRule" id="PRU00283"/>
    </source>
</evidence>
<keyword evidence="9 14" id="KW-0067">ATP-binding</keyword>
<reference evidence="18" key="3">
    <citation type="submission" date="2015-10" db="EMBL/GenBank/DDBJ databases">
        <authorList>
            <consortium name="FlyBase"/>
        </authorList>
    </citation>
    <scope>NUCLEOTIDE SEQUENCE</scope>
    <source>
        <strain evidence="18">TSC#14024-0371.13</strain>
    </source>
</reference>
<feature type="coiled-coil region" evidence="15">
    <location>
        <begin position="363"/>
        <end position="490"/>
    </location>
</feature>
<evidence type="ECO:0000256" key="8">
    <source>
        <dbReference type="ARBA" id="ARBA00022741"/>
    </source>
</evidence>
<dbReference type="STRING" id="7217.B3MJH4"/>
<dbReference type="CDD" id="cd22248">
    <property type="entry name" value="Rcc_KIF21"/>
    <property type="match status" value="1"/>
</dbReference>
<dbReference type="Pfam" id="PF23203">
    <property type="entry name" value="KIF21A"/>
    <property type="match status" value="1"/>
</dbReference>
<keyword evidence="12" id="KW-0206">Cytoskeleton</keyword>
<evidence type="ECO:0000256" key="2">
    <source>
        <dbReference type="ARBA" id="ARBA00004316"/>
    </source>
</evidence>
<reference evidence="18 20" key="1">
    <citation type="journal article" date="2007" name="Nature">
        <title>Evolution of genes and genomes on the Drosophila phylogeny.</title>
        <authorList>
            <consortium name="Drosophila 12 Genomes Consortium"/>
            <person name="Clark A.G."/>
            <person name="Eisen M.B."/>
            <person name="Smith D.R."/>
            <person name="Bergman C.M."/>
            <person name="Oliver B."/>
            <person name="Markow T.A."/>
            <person name="Kaufman T.C."/>
            <person name="Kellis M."/>
            <person name="Gelbart W."/>
            <person name="Iyer V.N."/>
            <person name="Pollard D.A."/>
            <person name="Sackton T.B."/>
            <person name="Larracuente A.M."/>
            <person name="Singh N.D."/>
            <person name="Abad J.P."/>
            <person name="Abt D.N."/>
            <person name="Adryan B."/>
            <person name="Aguade M."/>
            <person name="Akashi H."/>
            <person name="Anderson W.W."/>
            <person name="Aquadro C.F."/>
            <person name="Ardell D.H."/>
            <person name="Arguello R."/>
            <person name="Artieri C.G."/>
            <person name="Barbash D.A."/>
            <person name="Barker D."/>
            <person name="Barsanti P."/>
            <person name="Batterham P."/>
            <person name="Batzoglou S."/>
            <person name="Begun D."/>
            <person name="Bhutkar A."/>
            <person name="Blanco E."/>
            <person name="Bosak S.A."/>
            <person name="Bradley R.K."/>
            <person name="Brand A.D."/>
            <person name="Brent M.R."/>
            <person name="Brooks A.N."/>
            <person name="Brown R.H."/>
            <person name="Butlin R.K."/>
            <person name="Caggese C."/>
            <person name="Calvi B.R."/>
            <person name="Bernardo de Carvalho A."/>
            <person name="Caspi A."/>
            <person name="Castrezana S."/>
            <person name="Celniker S.E."/>
            <person name="Chang J.L."/>
            <person name="Chapple C."/>
            <person name="Chatterji S."/>
            <person name="Chinwalla A."/>
            <person name="Civetta A."/>
            <person name="Clifton S.W."/>
            <person name="Comeron J.M."/>
            <person name="Costello J.C."/>
            <person name="Coyne J.A."/>
            <person name="Daub J."/>
            <person name="David R.G."/>
            <person name="Delcher A.L."/>
            <person name="Delehaunty K."/>
            <person name="Do C.B."/>
            <person name="Ebling H."/>
            <person name="Edwards K."/>
            <person name="Eickbush T."/>
            <person name="Evans J.D."/>
            <person name="Filipski A."/>
            <person name="Findeiss S."/>
            <person name="Freyhult E."/>
            <person name="Fulton L."/>
            <person name="Fulton R."/>
            <person name="Garcia A.C."/>
            <person name="Gardiner A."/>
            <person name="Garfield D.A."/>
            <person name="Garvin B.E."/>
            <person name="Gibson G."/>
            <person name="Gilbert D."/>
            <person name="Gnerre S."/>
            <person name="Godfrey J."/>
            <person name="Good R."/>
            <person name="Gotea V."/>
            <person name="Gravely B."/>
            <person name="Greenberg A.J."/>
            <person name="Griffiths-Jones S."/>
            <person name="Gross S."/>
            <person name="Guigo R."/>
            <person name="Gustafson E.A."/>
            <person name="Haerty W."/>
            <person name="Hahn M.W."/>
            <person name="Halligan D.L."/>
            <person name="Halpern A.L."/>
            <person name="Halter G.M."/>
            <person name="Han M.V."/>
            <person name="Heger A."/>
            <person name="Hillier L."/>
            <person name="Hinrichs A.S."/>
            <person name="Holmes I."/>
            <person name="Hoskins R.A."/>
            <person name="Hubisz M.J."/>
            <person name="Hultmark D."/>
            <person name="Huntley M.A."/>
            <person name="Jaffe D.B."/>
            <person name="Jagadeeshan S."/>
            <person name="Jeck W.R."/>
            <person name="Johnson J."/>
            <person name="Jones C.D."/>
            <person name="Jordan W.C."/>
            <person name="Karpen G.H."/>
            <person name="Kataoka E."/>
            <person name="Keightley P.D."/>
            <person name="Kheradpour P."/>
            <person name="Kirkness E.F."/>
            <person name="Koerich L.B."/>
            <person name="Kristiansen K."/>
            <person name="Kudrna D."/>
            <person name="Kulathinal R.J."/>
            <person name="Kumar S."/>
            <person name="Kwok R."/>
            <person name="Lander E."/>
            <person name="Langley C.H."/>
            <person name="Lapoint R."/>
            <person name="Lazzaro B.P."/>
            <person name="Lee S.J."/>
            <person name="Levesque L."/>
            <person name="Li R."/>
            <person name="Lin C.F."/>
            <person name="Lin M.F."/>
            <person name="Lindblad-Toh K."/>
            <person name="Llopart A."/>
            <person name="Long M."/>
            <person name="Low L."/>
            <person name="Lozovsky E."/>
            <person name="Lu J."/>
            <person name="Luo M."/>
            <person name="Machado C.A."/>
            <person name="Makalowski W."/>
            <person name="Marzo M."/>
            <person name="Matsuda M."/>
            <person name="Matzkin L."/>
            <person name="McAllister B."/>
            <person name="McBride C.S."/>
            <person name="McKernan B."/>
            <person name="McKernan K."/>
            <person name="Mendez-Lago M."/>
            <person name="Minx P."/>
            <person name="Mollenhauer M.U."/>
            <person name="Montooth K."/>
            <person name="Mount S.M."/>
            <person name="Mu X."/>
            <person name="Myers E."/>
            <person name="Negre B."/>
            <person name="Newfeld S."/>
            <person name="Nielsen R."/>
            <person name="Noor M.A."/>
            <person name="O'Grady P."/>
            <person name="Pachter L."/>
            <person name="Papaceit M."/>
            <person name="Parisi M.J."/>
            <person name="Parisi M."/>
            <person name="Parts L."/>
            <person name="Pedersen J.S."/>
            <person name="Pesole G."/>
            <person name="Phillippy A.M."/>
            <person name="Ponting C.P."/>
            <person name="Pop M."/>
            <person name="Porcelli D."/>
            <person name="Powell J.R."/>
            <person name="Prohaska S."/>
            <person name="Pruitt K."/>
            <person name="Puig M."/>
            <person name="Quesneville H."/>
            <person name="Ram K.R."/>
            <person name="Rand D."/>
            <person name="Rasmussen M.D."/>
            <person name="Reed L.K."/>
            <person name="Reenan R."/>
            <person name="Reily A."/>
            <person name="Remington K.A."/>
            <person name="Rieger T.T."/>
            <person name="Ritchie M.G."/>
            <person name="Robin C."/>
            <person name="Rogers Y.H."/>
            <person name="Rohde C."/>
            <person name="Rozas J."/>
            <person name="Rubenfield M.J."/>
            <person name="Ruiz A."/>
            <person name="Russo S."/>
            <person name="Salzberg S.L."/>
            <person name="Sanchez-Gracia A."/>
            <person name="Saranga D.J."/>
            <person name="Sato H."/>
            <person name="Schaeffer S.W."/>
            <person name="Schatz M.C."/>
            <person name="Schlenke T."/>
            <person name="Schwartz R."/>
            <person name="Segarra C."/>
            <person name="Singh R.S."/>
            <person name="Sirot L."/>
            <person name="Sirota M."/>
            <person name="Sisneros N.B."/>
            <person name="Smith C.D."/>
            <person name="Smith T.F."/>
            <person name="Spieth J."/>
            <person name="Stage D.E."/>
            <person name="Stark A."/>
            <person name="Stephan W."/>
            <person name="Strausberg R.L."/>
            <person name="Strempel S."/>
            <person name="Sturgill D."/>
            <person name="Sutton G."/>
            <person name="Sutton G.G."/>
            <person name="Tao W."/>
            <person name="Teichmann S."/>
            <person name="Tobari Y.N."/>
            <person name="Tomimura Y."/>
            <person name="Tsolas J.M."/>
            <person name="Valente V.L."/>
            <person name="Venter E."/>
            <person name="Venter J.C."/>
            <person name="Vicario S."/>
            <person name="Vieira F.G."/>
            <person name="Vilella A.J."/>
            <person name="Villasante A."/>
            <person name="Walenz B."/>
            <person name="Wang J."/>
            <person name="Wasserman M."/>
            <person name="Watts T."/>
            <person name="Wilson D."/>
            <person name="Wilson R.K."/>
            <person name="Wing R.A."/>
            <person name="Wolfner M.F."/>
            <person name="Wong A."/>
            <person name="Wong G.K."/>
            <person name="Wu C.I."/>
            <person name="Wu G."/>
            <person name="Yamamoto D."/>
            <person name="Yang H.P."/>
            <person name="Yang S.P."/>
            <person name="Yorke J.A."/>
            <person name="Yoshida K."/>
            <person name="Zdobnov E."/>
            <person name="Zhang P."/>
            <person name="Zhang Y."/>
            <person name="Zimin A.V."/>
            <person name="Baldwin J."/>
            <person name="Abdouelleil A."/>
            <person name="Abdulkadir J."/>
            <person name="Abebe A."/>
            <person name="Abera B."/>
            <person name="Abreu J."/>
            <person name="Acer S.C."/>
            <person name="Aftuck L."/>
            <person name="Alexander A."/>
            <person name="An P."/>
            <person name="Anderson E."/>
            <person name="Anderson S."/>
            <person name="Arachi H."/>
            <person name="Azer M."/>
            <person name="Bachantsang P."/>
            <person name="Barry A."/>
            <person name="Bayul T."/>
            <person name="Berlin A."/>
            <person name="Bessette D."/>
            <person name="Bloom T."/>
            <person name="Blye J."/>
            <person name="Boguslavskiy L."/>
            <person name="Bonnet C."/>
            <person name="Boukhgalter B."/>
            <person name="Bourzgui I."/>
            <person name="Brown A."/>
            <person name="Cahill P."/>
            <person name="Channer S."/>
            <person name="Cheshatsang Y."/>
            <person name="Chuda L."/>
            <person name="Citroen M."/>
            <person name="Collymore A."/>
            <person name="Cooke P."/>
            <person name="Costello M."/>
            <person name="D'Aco K."/>
            <person name="Daza R."/>
            <person name="De Haan G."/>
            <person name="DeGray S."/>
            <person name="DeMaso C."/>
            <person name="Dhargay N."/>
            <person name="Dooley K."/>
            <person name="Dooley E."/>
            <person name="Doricent M."/>
            <person name="Dorje P."/>
            <person name="Dorjee K."/>
            <person name="Dupes A."/>
            <person name="Elong R."/>
            <person name="Falk J."/>
            <person name="Farina A."/>
            <person name="Faro S."/>
            <person name="Ferguson D."/>
            <person name="Fisher S."/>
            <person name="Foley C.D."/>
            <person name="Franke A."/>
            <person name="Friedrich D."/>
            <person name="Gadbois L."/>
            <person name="Gearin G."/>
            <person name="Gearin C.R."/>
            <person name="Giannoukos G."/>
            <person name="Goode T."/>
            <person name="Graham J."/>
            <person name="Grandbois E."/>
            <person name="Grewal S."/>
            <person name="Gyaltsen K."/>
            <person name="Hafez N."/>
            <person name="Hagos B."/>
            <person name="Hall J."/>
            <person name="Henson C."/>
            <person name="Hollinger A."/>
            <person name="Honan T."/>
            <person name="Huard M.D."/>
            <person name="Hughes L."/>
            <person name="Hurhula B."/>
            <person name="Husby M.E."/>
            <person name="Kamat A."/>
            <person name="Kanga B."/>
            <person name="Kashin S."/>
            <person name="Khazanovich D."/>
            <person name="Kisner P."/>
            <person name="Lance K."/>
            <person name="Lara M."/>
            <person name="Lee W."/>
            <person name="Lennon N."/>
            <person name="Letendre F."/>
            <person name="LeVine R."/>
            <person name="Lipovsky A."/>
            <person name="Liu X."/>
            <person name="Liu J."/>
            <person name="Liu S."/>
            <person name="Lokyitsang T."/>
            <person name="Lokyitsang Y."/>
            <person name="Lubonja R."/>
            <person name="Lui A."/>
            <person name="MacDonald P."/>
            <person name="Magnisalis V."/>
            <person name="Maru K."/>
            <person name="Matthews C."/>
            <person name="McCusker W."/>
            <person name="McDonough S."/>
            <person name="Mehta T."/>
            <person name="Meldrim J."/>
            <person name="Meneus L."/>
            <person name="Mihai O."/>
            <person name="Mihalev A."/>
            <person name="Mihova T."/>
            <person name="Mittelman R."/>
            <person name="Mlenga V."/>
            <person name="Montmayeur A."/>
            <person name="Mulrain L."/>
            <person name="Navidi A."/>
            <person name="Naylor J."/>
            <person name="Negash T."/>
            <person name="Nguyen T."/>
            <person name="Nguyen N."/>
            <person name="Nicol R."/>
            <person name="Norbu C."/>
            <person name="Norbu N."/>
            <person name="Novod N."/>
            <person name="O'Neill B."/>
            <person name="Osman S."/>
            <person name="Markiewicz E."/>
            <person name="Oyono O.L."/>
            <person name="Patti C."/>
            <person name="Phunkhang P."/>
            <person name="Pierre F."/>
            <person name="Priest M."/>
            <person name="Raghuraman S."/>
            <person name="Rege F."/>
            <person name="Reyes R."/>
            <person name="Rise C."/>
            <person name="Rogov P."/>
            <person name="Ross K."/>
            <person name="Ryan E."/>
            <person name="Settipalli S."/>
            <person name="Shea T."/>
            <person name="Sherpa N."/>
            <person name="Shi L."/>
            <person name="Shih D."/>
            <person name="Sparrow T."/>
            <person name="Spaulding J."/>
            <person name="Stalker J."/>
            <person name="Stange-Thomann N."/>
            <person name="Stavropoulos S."/>
            <person name="Stone C."/>
            <person name="Strader C."/>
            <person name="Tesfaye S."/>
            <person name="Thomson T."/>
            <person name="Thoulutsang Y."/>
            <person name="Thoulutsang D."/>
            <person name="Topham K."/>
            <person name="Topping I."/>
            <person name="Tsamla T."/>
            <person name="Vassiliev H."/>
            <person name="Vo A."/>
            <person name="Wangchuk T."/>
            <person name="Wangdi T."/>
            <person name="Weiand M."/>
            <person name="Wilkinson J."/>
            <person name="Wilson A."/>
            <person name="Yadav S."/>
            <person name="Young G."/>
            <person name="Yu Q."/>
            <person name="Zembek L."/>
            <person name="Zhong D."/>
            <person name="Zimmer A."/>
            <person name="Zwirko Z."/>
            <person name="Jaffe D.B."/>
            <person name="Alvarez P."/>
            <person name="Brockman W."/>
            <person name="Butler J."/>
            <person name="Chin C."/>
            <person name="Gnerre S."/>
            <person name="Grabherr M."/>
            <person name="Kleber M."/>
            <person name="Mauceli E."/>
            <person name="MacCallum I."/>
        </authorList>
    </citation>
    <scope>NUCLEOTIDE SEQUENCE [LARGE SCALE GENOMIC DNA]</scope>
    <source>
        <strain evidence="18">TSC#14024-0371.13</strain>
        <strain evidence="20">Tucson 14024-0371.13</strain>
    </source>
</reference>
<keyword evidence="4" id="KW-0597">Phosphoprotein</keyword>
<feature type="region of interest" description="Disordered" evidence="16">
    <location>
        <begin position="943"/>
        <end position="965"/>
    </location>
</feature>
<dbReference type="InterPro" id="IPR027417">
    <property type="entry name" value="P-loop_NTPase"/>
</dbReference>
<dbReference type="CDD" id="cd01372">
    <property type="entry name" value="KISc_KIF4"/>
    <property type="match status" value="1"/>
</dbReference>
<accession>B3MJH4</accession>
<dbReference type="InterPro" id="IPR019821">
    <property type="entry name" value="Kinesin_motor_CS"/>
</dbReference>
<reference evidence="18" key="2">
    <citation type="journal article" date="2008" name="Bioinformatics">
        <title>Assembly reconciliation.</title>
        <authorList>
            <person name="Zimin A.V."/>
            <person name="Smith D.R."/>
            <person name="Sutton G."/>
            <person name="Yorke J.A."/>
        </authorList>
    </citation>
    <scope>NUCLEOTIDE SEQUENCE</scope>
    <source>
        <strain evidence="18">TSC#14024-0371.13</strain>
    </source>
</reference>
<keyword evidence="11 14" id="KW-0505">Motor protein</keyword>
<feature type="region of interest" description="Disordered" evidence="16">
    <location>
        <begin position="980"/>
        <end position="1026"/>
    </location>
</feature>
<evidence type="ECO:0000256" key="6">
    <source>
        <dbReference type="ARBA" id="ARBA00022701"/>
    </source>
</evidence>
<keyword evidence="6" id="KW-0493">Microtubule</keyword>
<comment type="subcellular location">
    <subcellularLocation>
        <location evidence="2">Cell projection</location>
    </subcellularLocation>
    <subcellularLocation>
        <location evidence="1">Cytoplasm</location>
        <location evidence="1">Cytoskeleton</location>
    </subcellularLocation>
</comment>
<keyword evidence="8 14" id="KW-0547">Nucleotide-binding</keyword>
<dbReference type="Pfam" id="PF25764">
    <property type="entry name" value="KIF21A_4th"/>
    <property type="match status" value="1"/>
</dbReference>
<dbReference type="SUPFAM" id="SSF52540">
    <property type="entry name" value="P-loop containing nucleoside triphosphate hydrolases"/>
    <property type="match status" value="1"/>
</dbReference>
<dbReference type="FunCoup" id="B3MJH4">
    <property type="interactions" value="88"/>
</dbReference>
<dbReference type="GO" id="GO:0003777">
    <property type="term" value="F:microtubule motor activity"/>
    <property type="evidence" value="ECO:0007669"/>
    <property type="project" value="InterPro"/>
</dbReference>
<evidence type="ECO:0000256" key="5">
    <source>
        <dbReference type="ARBA" id="ARBA00022574"/>
    </source>
</evidence>
<dbReference type="KEGG" id="dan:6498589"/>
<dbReference type="InterPro" id="IPR056533">
    <property type="entry name" value="KIF21A/B_hel_1"/>
</dbReference>
<evidence type="ECO:0000256" key="13">
    <source>
        <dbReference type="ARBA" id="ARBA00023273"/>
    </source>
</evidence>
<dbReference type="Proteomes" id="UP000007801">
    <property type="component" value="Unassembled WGS sequence"/>
</dbReference>
<dbReference type="OMA" id="YMLEIEQ"/>
<feature type="coiled-coil region" evidence="15">
    <location>
        <begin position="610"/>
        <end position="728"/>
    </location>
</feature>
<evidence type="ECO:0000256" key="10">
    <source>
        <dbReference type="ARBA" id="ARBA00023054"/>
    </source>
</evidence>
<dbReference type="PANTHER" id="PTHR47969">
    <property type="entry name" value="CHROMOSOME-ASSOCIATED KINESIN KIF4A-RELATED"/>
    <property type="match status" value="1"/>
</dbReference>
<dbReference type="InterPro" id="IPR036961">
    <property type="entry name" value="Kinesin_motor_dom_sf"/>
</dbReference>
<evidence type="ECO:0000256" key="15">
    <source>
        <dbReference type="SAM" id="Coils"/>
    </source>
</evidence>
<dbReference type="EMBL" id="CH902620">
    <property type="protein sequence ID" value="EDV32342.1"/>
    <property type="molecule type" value="Genomic_DNA"/>
</dbReference>
<dbReference type="GO" id="GO:0005524">
    <property type="term" value="F:ATP binding"/>
    <property type="evidence" value="ECO:0007669"/>
    <property type="project" value="UniProtKB-UniRule"/>
</dbReference>
<dbReference type="AlphaFoldDB" id="B3MJH4"/>
<keyword evidence="10 15" id="KW-0175">Coiled coil</keyword>
<evidence type="ECO:0000256" key="4">
    <source>
        <dbReference type="ARBA" id="ARBA00022553"/>
    </source>
</evidence>
<dbReference type="Pfam" id="PF00225">
    <property type="entry name" value="Kinesin"/>
    <property type="match status" value="1"/>
</dbReference>
<keyword evidence="20" id="KW-1185">Reference proteome</keyword>
<proteinExistence type="inferred from homology"/>
<evidence type="ECO:0000256" key="11">
    <source>
        <dbReference type="ARBA" id="ARBA00023175"/>
    </source>
</evidence>
<dbReference type="Pfam" id="PF23204">
    <property type="entry name" value="KIF21A_2nd"/>
    <property type="match status" value="1"/>
</dbReference>